<evidence type="ECO:0000313" key="1">
    <source>
        <dbReference type="EMBL" id="KAK3744731.1"/>
    </source>
</evidence>
<comment type="caution">
    <text evidence="1">The sequence shown here is derived from an EMBL/GenBank/DDBJ whole genome shotgun (WGS) entry which is preliminary data.</text>
</comment>
<sequence length="84" mass="9699">MKESESQHEHEEKAMCYMSCSQETIPGWSRLQTPAARSFHSLTQKVPGPHQRMENSVVRFVFAFRRAAVTLFNPLRQFLMGSRG</sequence>
<dbReference type="EMBL" id="JAWDGP010006253">
    <property type="protein sequence ID" value="KAK3744731.1"/>
    <property type="molecule type" value="Genomic_DNA"/>
</dbReference>
<proteinExistence type="predicted"/>
<evidence type="ECO:0000313" key="2">
    <source>
        <dbReference type="Proteomes" id="UP001283361"/>
    </source>
</evidence>
<protein>
    <submittedName>
        <fullName evidence="1">Uncharacterized protein</fullName>
    </submittedName>
</protein>
<reference evidence="1" key="1">
    <citation type="journal article" date="2023" name="G3 (Bethesda)">
        <title>A reference genome for the long-term kleptoplast-retaining sea slug Elysia crispata morphotype clarki.</title>
        <authorList>
            <person name="Eastman K.E."/>
            <person name="Pendleton A.L."/>
            <person name="Shaikh M.A."/>
            <person name="Suttiyut T."/>
            <person name="Ogas R."/>
            <person name="Tomko P."/>
            <person name="Gavelis G."/>
            <person name="Widhalm J.R."/>
            <person name="Wisecaver J.H."/>
        </authorList>
    </citation>
    <scope>NUCLEOTIDE SEQUENCE</scope>
    <source>
        <strain evidence="1">ECLA1</strain>
    </source>
</reference>
<keyword evidence="2" id="KW-1185">Reference proteome</keyword>
<gene>
    <name evidence="1" type="ORF">RRG08_062379</name>
</gene>
<dbReference type="Proteomes" id="UP001283361">
    <property type="component" value="Unassembled WGS sequence"/>
</dbReference>
<dbReference type="AlphaFoldDB" id="A0AAE0YG95"/>
<name>A0AAE0YG95_9GAST</name>
<accession>A0AAE0YG95</accession>
<organism evidence="1 2">
    <name type="scientific">Elysia crispata</name>
    <name type="common">lettuce slug</name>
    <dbReference type="NCBI Taxonomy" id="231223"/>
    <lineage>
        <taxon>Eukaryota</taxon>
        <taxon>Metazoa</taxon>
        <taxon>Spiralia</taxon>
        <taxon>Lophotrochozoa</taxon>
        <taxon>Mollusca</taxon>
        <taxon>Gastropoda</taxon>
        <taxon>Heterobranchia</taxon>
        <taxon>Euthyneura</taxon>
        <taxon>Panpulmonata</taxon>
        <taxon>Sacoglossa</taxon>
        <taxon>Placobranchoidea</taxon>
        <taxon>Plakobranchidae</taxon>
        <taxon>Elysia</taxon>
    </lineage>
</organism>